<evidence type="ECO:0000256" key="2">
    <source>
        <dbReference type="ARBA" id="ARBA00022729"/>
    </source>
</evidence>
<sequence>MAAGSAPGCAVGALGVVCLFLKLDFISCYSQEIYGAMNGNVTFYVSKFQPFTEIIWKKGKDKVIEWDKKSGLEAFQSFKDRVYLDTVSGNLTITRLTKLDEGLYEIESPSVKNNSEFYLRVIAPLPSPSTSCFLTDDGNITLTCKIMEPGSNLIDDDDLIQYLWECPSTVQCHRGSISSEAFVSKESDLSQDVQCVVSNSLFRTSVSISLSTCVPQDNSRHRYVLFAILPAVICGLLFLKCFLGRHSQRNSGA</sequence>
<feature type="transmembrane region" description="Helical" evidence="5">
    <location>
        <begin position="223"/>
        <end position="243"/>
    </location>
</feature>
<evidence type="ECO:0000313" key="8">
    <source>
        <dbReference type="Proteomes" id="UP000694544"/>
    </source>
</evidence>
<feature type="signal peptide" evidence="6">
    <location>
        <begin position="1"/>
        <end position="30"/>
    </location>
</feature>
<organism evidence="7 8">
    <name type="scientific">Moschus moschiferus</name>
    <name type="common">Siberian musk deer</name>
    <name type="synonym">Moschus sibiricus</name>
    <dbReference type="NCBI Taxonomy" id="68415"/>
    <lineage>
        <taxon>Eukaryota</taxon>
        <taxon>Metazoa</taxon>
        <taxon>Chordata</taxon>
        <taxon>Craniata</taxon>
        <taxon>Vertebrata</taxon>
        <taxon>Euteleostomi</taxon>
        <taxon>Mammalia</taxon>
        <taxon>Eutheria</taxon>
        <taxon>Laurasiatheria</taxon>
        <taxon>Artiodactyla</taxon>
        <taxon>Ruminantia</taxon>
        <taxon>Pecora</taxon>
        <taxon>Moschidae</taxon>
        <taxon>Moschus</taxon>
    </lineage>
</organism>
<dbReference type="GO" id="GO:0005102">
    <property type="term" value="F:signaling receptor binding"/>
    <property type="evidence" value="ECO:0007669"/>
    <property type="project" value="TreeGrafter"/>
</dbReference>
<dbReference type="Gene3D" id="2.60.40.10">
    <property type="entry name" value="Immunoglobulins"/>
    <property type="match status" value="1"/>
</dbReference>
<proteinExistence type="predicted"/>
<name>A0A8C6DL35_MOSMO</name>
<keyword evidence="5" id="KW-0812">Transmembrane</keyword>
<keyword evidence="8" id="KW-1185">Reference proteome</keyword>
<evidence type="ECO:0000256" key="4">
    <source>
        <dbReference type="ARBA" id="ARBA00023180"/>
    </source>
</evidence>
<feature type="chain" id="PRO_5034388263" description="Lymphocyte function-associated antigen 3" evidence="6">
    <location>
        <begin position="31"/>
        <end position="253"/>
    </location>
</feature>
<dbReference type="GO" id="GO:0009986">
    <property type="term" value="C:cell surface"/>
    <property type="evidence" value="ECO:0007669"/>
    <property type="project" value="TreeGrafter"/>
</dbReference>
<dbReference type="Ensembl" id="ENSMMST00000018804.1">
    <property type="protein sequence ID" value="ENSMMSP00000017015.1"/>
    <property type="gene ID" value="ENSMMSG00000012961.1"/>
</dbReference>
<dbReference type="GO" id="GO:0016020">
    <property type="term" value="C:membrane"/>
    <property type="evidence" value="ECO:0007669"/>
    <property type="project" value="UniProtKB-SubCell"/>
</dbReference>
<dbReference type="InterPro" id="IPR036179">
    <property type="entry name" value="Ig-like_dom_sf"/>
</dbReference>
<reference evidence="7" key="1">
    <citation type="submission" date="2025-08" db="UniProtKB">
        <authorList>
            <consortium name="Ensembl"/>
        </authorList>
    </citation>
    <scope>IDENTIFICATION</scope>
</reference>
<dbReference type="InterPro" id="IPR015631">
    <property type="entry name" value="CD2/SLAM_rcpt"/>
</dbReference>
<evidence type="ECO:0000256" key="3">
    <source>
        <dbReference type="ARBA" id="ARBA00023136"/>
    </source>
</evidence>
<keyword evidence="4" id="KW-0325">Glycoprotein</keyword>
<dbReference type="PANTHER" id="PTHR12080:SF55">
    <property type="entry name" value="LYMPHOCYTE FUNCTION-ASSOCIATED ANTIGEN 3"/>
    <property type="match status" value="1"/>
</dbReference>
<keyword evidence="3 5" id="KW-0472">Membrane</keyword>
<evidence type="ECO:0008006" key="9">
    <source>
        <dbReference type="Google" id="ProtNLM"/>
    </source>
</evidence>
<keyword evidence="5" id="KW-1133">Transmembrane helix</keyword>
<evidence type="ECO:0000256" key="1">
    <source>
        <dbReference type="ARBA" id="ARBA00004370"/>
    </source>
</evidence>
<dbReference type="InterPro" id="IPR013783">
    <property type="entry name" value="Ig-like_fold"/>
</dbReference>
<dbReference type="AlphaFoldDB" id="A0A8C6DL35"/>
<dbReference type="CDD" id="cd05775">
    <property type="entry name" value="IgV_CD2_like_N"/>
    <property type="match status" value="1"/>
</dbReference>
<dbReference type="GeneTree" id="ENSGT00510000049596"/>
<dbReference type="SUPFAM" id="SSF48726">
    <property type="entry name" value="Immunoglobulin"/>
    <property type="match status" value="1"/>
</dbReference>
<dbReference type="Proteomes" id="UP000694544">
    <property type="component" value="Unplaced"/>
</dbReference>
<comment type="subcellular location">
    <subcellularLocation>
        <location evidence="1">Membrane</location>
    </subcellularLocation>
</comment>
<dbReference type="PANTHER" id="PTHR12080">
    <property type="entry name" value="SIGNALING LYMPHOCYTIC ACTIVATION MOLECULE"/>
    <property type="match status" value="1"/>
</dbReference>
<reference evidence="7" key="2">
    <citation type="submission" date="2025-09" db="UniProtKB">
        <authorList>
            <consortium name="Ensembl"/>
        </authorList>
    </citation>
    <scope>IDENTIFICATION</scope>
</reference>
<protein>
    <recommendedName>
        <fullName evidence="9">Lymphocyte function-associated antigen 3</fullName>
    </recommendedName>
</protein>
<evidence type="ECO:0000313" key="7">
    <source>
        <dbReference type="Ensembl" id="ENSMMSP00000017015.1"/>
    </source>
</evidence>
<accession>A0A8C6DL35</accession>
<keyword evidence="2 6" id="KW-0732">Signal</keyword>
<evidence type="ECO:0000256" key="5">
    <source>
        <dbReference type="SAM" id="Phobius"/>
    </source>
</evidence>
<evidence type="ECO:0000256" key="6">
    <source>
        <dbReference type="SAM" id="SignalP"/>
    </source>
</evidence>